<name>A0A512L9I8_9PROT</name>
<organism evidence="1 2">
    <name type="scientific">Sulfuriferula plumbiphila</name>
    <dbReference type="NCBI Taxonomy" id="171865"/>
    <lineage>
        <taxon>Bacteria</taxon>
        <taxon>Pseudomonadati</taxon>
        <taxon>Pseudomonadota</taxon>
        <taxon>Betaproteobacteria</taxon>
        <taxon>Nitrosomonadales</taxon>
        <taxon>Sulfuricellaceae</taxon>
        <taxon>Sulfuriferula</taxon>
    </lineage>
</organism>
<protein>
    <submittedName>
        <fullName evidence="1">Uncharacterized protein</fullName>
    </submittedName>
</protein>
<keyword evidence="2" id="KW-1185">Reference proteome</keyword>
<gene>
    <name evidence="1" type="ORF">TPL01_19390</name>
</gene>
<dbReference type="EMBL" id="BKAD01000019">
    <property type="protein sequence ID" value="GEP30801.1"/>
    <property type="molecule type" value="Genomic_DNA"/>
</dbReference>
<comment type="caution">
    <text evidence="1">The sequence shown here is derived from an EMBL/GenBank/DDBJ whole genome shotgun (WGS) entry which is preliminary data.</text>
</comment>
<evidence type="ECO:0000313" key="2">
    <source>
        <dbReference type="Proteomes" id="UP000321337"/>
    </source>
</evidence>
<reference evidence="1 2" key="1">
    <citation type="submission" date="2019-07" db="EMBL/GenBank/DDBJ databases">
        <title>Whole genome shotgun sequence of Thiobacillus plumbophilus NBRC 107929.</title>
        <authorList>
            <person name="Hosoyama A."/>
            <person name="Uohara A."/>
            <person name="Ohji S."/>
            <person name="Ichikawa N."/>
        </authorList>
    </citation>
    <scope>NUCLEOTIDE SEQUENCE [LARGE SCALE GENOMIC DNA]</scope>
    <source>
        <strain evidence="1 2">NBRC 107929</strain>
    </source>
</reference>
<accession>A0A512L9I8</accession>
<dbReference type="OrthoDB" id="8902528at2"/>
<sequence length="223" mass="26078">MNFSAFEYWTDGWREYSLMPNDEGIRRCTCGQFVLLKDMVAVDAADSSELPYMDRVPDELLPECISKAASEEMEVAARLGYWRHLNHEYRQAYRQHRDAEEATTKAVWEAANPDRRTWWDKLRRQKPPSYSRPVDSPFTYPAFEATDAQLENMKLLSAILQKWGFASRPGYTMELAELYREQGRFDESQKVILTLDQRDVGVTSNLIGKLIKEKQSAPMRYRM</sequence>
<dbReference type="Proteomes" id="UP000321337">
    <property type="component" value="Unassembled WGS sequence"/>
</dbReference>
<dbReference type="AlphaFoldDB" id="A0A512L9I8"/>
<proteinExistence type="predicted"/>
<evidence type="ECO:0000313" key="1">
    <source>
        <dbReference type="EMBL" id="GEP30801.1"/>
    </source>
</evidence>